<reference evidence="4 5" key="1">
    <citation type="submission" date="2017-02" db="EMBL/GenBank/DDBJ databases">
        <authorList>
            <person name="Peterson S.W."/>
        </authorList>
    </citation>
    <scope>NUCLEOTIDE SEQUENCE [LARGE SCALE GENOMIC DNA]</scope>
    <source>
        <strain evidence="4 5">CECT 9027</strain>
    </source>
</reference>
<feature type="chain" id="PRO_5012616429" evidence="2">
    <location>
        <begin position="24"/>
        <end position="273"/>
    </location>
</feature>
<dbReference type="Pfam" id="PF01497">
    <property type="entry name" value="Peripla_BP_2"/>
    <property type="match status" value="1"/>
</dbReference>
<dbReference type="NCBIfam" id="NF038402">
    <property type="entry name" value="TroA_like"/>
    <property type="match status" value="1"/>
</dbReference>
<dbReference type="STRING" id="1918946.VPAL9027_00056"/>
<accession>A0A1R4AZP8</accession>
<dbReference type="InterPro" id="IPR002491">
    <property type="entry name" value="ABC_transptr_periplasmic_BD"/>
</dbReference>
<dbReference type="EMBL" id="FUFT01000001">
    <property type="protein sequence ID" value="SJL82146.1"/>
    <property type="molecule type" value="Genomic_DNA"/>
</dbReference>
<dbReference type="InterPro" id="IPR054828">
    <property type="entry name" value="Vit_B12_bind_prot"/>
</dbReference>
<feature type="domain" description="Fe/B12 periplasmic-binding" evidence="3">
    <location>
        <begin position="26"/>
        <end position="273"/>
    </location>
</feature>
<dbReference type="PANTHER" id="PTHR42860:SF1">
    <property type="entry name" value="VITAMIN B12-BINDING PROTEIN"/>
    <property type="match status" value="1"/>
</dbReference>
<dbReference type="PANTHER" id="PTHR42860">
    <property type="entry name" value="VITAMIN B12-BINDING PROTEIN"/>
    <property type="match status" value="1"/>
</dbReference>
<dbReference type="CDD" id="cd01144">
    <property type="entry name" value="BtuF"/>
    <property type="match status" value="1"/>
</dbReference>
<name>A0A1R4AZP8_9VIBR</name>
<sequence length="273" mass="30403">MASTFPRVLTCVVLCALSSFASAAHRIISLSPHATELAFAAGLGSQLVGVSQASDYPPAAKHIERVANFKGINVDRIIALQPDLIISWPEGNPPKVIAQLKNMGFNVYPASIKHLDDIAEHIRHLSHYASHPQTGLNNAKQFMEQLNALRQRYQDASPVRYFYQISAKPLITMAKDSWPSAVFTLCGGVNVFASSPSPYPQVGLEQVLLAQPQVMFSAHPNAMQLWDNWQNELSAFQHHHVWTLNADWLNRATPRTLNAVEQVCKYLDRVRKD</sequence>
<dbReference type="PROSITE" id="PS50983">
    <property type="entry name" value="FE_B12_PBP"/>
    <property type="match status" value="1"/>
</dbReference>
<gene>
    <name evidence="4" type="primary">btuF_1</name>
    <name evidence="4" type="ORF">VPAL9027_00056</name>
</gene>
<dbReference type="AlphaFoldDB" id="A0A1R4AZP8"/>
<feature type="signal peptide" evidence="2">
    <location>
        <begin position="1"/>
        <end position="23"/>
    </location>
</feature>
<dbReference type="SUPFAM" id="SSF53807">
    <property type="entry name" value="Helical backbone' metal receptor"/>
    <property type="match status" value="1"/>
</dbReference>
<dbReference type="NCBIfam" id="NF002894">
    <property type="entry name" value="PRK03379.1"/>
    <property type="match status" value="1"/>
</dbReference>
<dbReference type="Proteomes" id="UP000189475">
    <property type="component" value="Unassembled WGS sequence"/>
</dbReference>
<evidence type="ECO:0000313" key="4">
    <source>
        <dbReference type="EMBL" id="SJL82146.1"/>
    </source>
</evidence>
<evidence type="ECO:0000259" key="3">
    <source>
        <dbReference type="PROSITE" id="PS50983"/>
    </source>
</evidence>
<evidence type="ECO:0000313" key="5">
    <source>
        <dbReference type="Proteomes" id="UP000189475"/>
    </source>
</evidence>
<keyword evidence="5" id="KW-1185">Reference proteome</keyword>
<dbReference type="Gene3D" id="3.40.50.1980">
    <property type="entry name" value="Nitrogenase molybdenum iron protein domain"/>
    <property type="match status" value="2"/>
</dbReference>
<proteinExistence type="predicted"/>
<evidence type="ECO:0000256" key="1">
    <source>
        <dbReference type="ARBA" id="ARBA00022729"/>
    </source>
</evidence>
<protein>
    <submittedName>
        <fullName evidence="4">Vitamin B12-binding protein</fullName>
    </submittedName>
</protein>
<dbReference type="InterPro" id="IPR051030">
    <property type="entry name" value="Vitamin_B12-ABC_binding"/>
</dbReference>
<organism evidence="4 5">
    <name type="scientific">Vibrio palustris</name>
    <dbReference type="NCBI Taxonomy" id="1918946"/>
    <lineage>
        <taxon>Bacteria</taxon>
        <taxon>Pseudomonadati</taxon>
        <taxon>Pseudomonadota</taxon>
        <taxon>Gammaproteobacteria</taxon>
        <taxon>Vibrionales</taxon>
        <taxon>Vibrionaceae</taxon>
        <taxon>Vibrio</taxon>
    </lineage>
</organism>
<keyword evidence="1 2" id="KW-0732">Signal</keyword>
<evidence type="ECO:0000256" key="2">
    <source>
        <dbReference type="SAM" id="SignalP"/>
    </source>
</evidence>